<sequence length="584" mass="63988">MASNGKINANSDYQWTIASSRRGHLEQEFCLAMLLYIPYTYGIYILILIIQLLQLCGAQEIAYSPTDTNIHYYGRWNQSDNIMISWWPGAYVKFNFTGTSLKIKLRSSANILYKINDNELTEITDASETVDLASKLGSGPHSALIASRTEKDSIQLQKVIVDEDAHISSPSEYPQIVEFVGDSITAGLTTSRGALTSFAWLTSDLLGVEHTQIAYPAVCLVDGCNDAAPGMESQYFKWKGWQDDDNWDFSRYTPAAVVIMLGANDEKIVGQDLNRFQASYSKFLNRIRSEFPKAHLFVLSEPLGSLYGPSQAAVQNLTDAGDKRIYFVDSTGWIQYGKAFNDEAHPSDYGHQLIAKKLTPYIQAKLSDPSLPLPGPPANPNLPGLWQTMDIGGEKSVGLPGSVSFDSSDTFTLWGSGKDISSTEDAFRYLYEPASVNTLMTVVVDSHSSFATCAKAGIMIREHLSAAAPNVVLGVSPADGIMFQSRPLHGIETKLAAKVRASVPCHLKLERIKQDFFASWSSDGKDWQPVGELRGVVMANDAYIGLAVTSCDPSVVSVAKFSQVQINSKIISSSSPHLVLQAND</sequence>
<dbReference type="EMBL" id="JAEPQZ010000003">
    <property type="protein sequence ID" value="KAG2183546.1"/>
    <property type="molecule type" value="Genomic_DNA"/>
</dbReference>
<comment type="caution">
    <text evidence="4">The sequence shown here is derived from an EMBL/GenBank/DDBJ whole genome shotgun (WGS) entry which is preliminary data.</text>
</comment>
<evidence type="ECO:0000313" key="5">
    <source>
        <dbReference type="Proteomes" id="UP000654370"/>
    </source>
</evidence>
<evidence type="ECO:0000313" key="4">
    <source>
        <dbReference type="EMBL" id="KAG2183546.1"/>
    </source>
</evidence>
<dbReference type="Pfam" id="PF17996">
    <property type="entry name" value="CE2_N"/>
    <property type="match status" value="1"/>
</dbReference>
<reference evidence="4" key="1">
    <citation type="submission" date="2020-12" db="EMBL/GenBank/DDBJ databases">
        <title>Metabolic potential, ecology and presence of endohyphal bacteria is reflected in genomic diversity of Mucoromycotina.</title>
        <authorList>
            <person name="Muszewska A."/>
            <person name="Okrasinska A."/>
            <person name="Steczkiewicz K."/>
            <person name="Drgas O."/>
            <person name="Orlowska M."/>
            <person name="Perlinska-Lenart U."/>
            <person name="Aleksandrzak-Piekarczyk T."/>
            <person name="Szatraj K."/>
            <person name="Zielenkiewicz U."/>
            <person name="Pilsyk S."/>
            <person name="Malc E."/>
            <person name="Mieczkowski P."/>
            <person name="Kruszewska J.S."/>
            <person name="Biernat P."/>
            <person name="Pawlowska J."/>
        </authorList>
    </citation>
    <scope>NUCLEOTIDE SEQUENCE</scope>
    <source>
        <strain evidence="4">WA0000067209</strain>
    </source>
</reference>
<dbReference type="Proteomes" id="UP000654370">
    <property type="component" value="Unassembled WGS sequence"/>
</dbReference>
<dbReference type="PANTHER" id="PTHR37834:SF2">
    <property type="entry name" value="ESTERASE, SGNH HYDROLASE-TYPE"/>
    <property type="match status" value="1"/>
</dbReference>
<dbReference type="InterPro" id="IPR013830">
    <property type="entry name" value="SGNH_hydro"/>
</dbReference>
<dbReference type="CDD" id="cd01831">
    <property type="entry name" value="Endoglucanase_E_like"/>
    <property type="match status" value="1"/>
</dbReference>
<gene>
    <name evidence="4" type="ORF">INT43_006552</name>
</gene>
<dbReference type="InterPro" id="IPR037461">
    <property type="entry name" value="CtCE2-like_dom"/>
</dbReference>
<feature type="domain" description="Carbohydrate esterase 2 N-terminal" evidence="3">
    <location>
        <begin position="72"/>
        <end position="167"/>
    </location>
</feature>
<keyword evidence="1" id="KW-0472">Membrane</keyword>
<keyword evidence="1" id="KW-1133">Transmembrane helix</keyword>
<feature type="transmembrane region" description="Helical" evidence="1">
    <location>
        <begin position="29"/>
        <end position="53"/>
    </location>
</feature>
<name>A0A8H7UF80_MORIS</name>
<dbReference type="Gene3D" id="2.60.120.200">
    <property type="match status" value="1"/>
</dbReference>
<evidence type="ECO:0000256" key="1">
    <source>
        <dbReference type="SAM" id="Phobius"/>
    </source>
</evidence>
<dbReference type="InterPro" id="IPR052762">
    <property type="entry name" value="PCW_deacetylase/CE"/>
</dbReference>
<dbReference type="Pfam" id="PF13472">
    <property type="entry name" value="Lipase_GDSL_2"/>
    <property type="match status" value="1"/>
</dbReference>
<evidence type="ECO:0008006" key="6">
    <source>
        <dbReference type="Google" id="ProtNLM"/>
    </source>
</evidence>
<dbReference type="SUPFAM" id="SSF52266">
    <property type="entry name" value="SGNH hydrolase"/>
    <property type="match status" value="1"/>
</dbReference>
<dbReference type="OrthoDB" id="426133at2759"/>
<dbReference type="GO" id="GO:0052689">
    <property type="term" value="F:carboxylic ester hydrolase activity"/>
    <property type="evidence" value="ECO:0007669"/>
    <property type="project" value="InterPro"/>
</dbReference>
<dbReference type="PANTHER" id="PTHR37834">
    <property type="entry name" value="GDSL-LIKE LIPASE/ACYLHYDROLASE DOMAIN PROTEIN (AFU_ORTHOLOGUE AFUA_2G00620)"/>
    <property type="match status" value="1"/>
</dbReference>
<dbReference type="InterPro" id="IPR040794">
    <property type="entry name" value="CE2_N"/>
</dbReference>
<evidence type="ECO:0000259" key="2">
    <source>
        <dbReference type="Pfam" id="PF13472"/>
    </source>
</evidence>
<dbReference type="AlphaFoldDB" id="A0A8H7UF80"/>
<protein>
    <recommendedName>
        <fullName evidence="6">SGNH hydrolase-type esterase domain-containing protein</fullName>
    </recommendedName>
</protein>
<dbReference type="Gene3D" id="2.60.120.260">
    <property type="entry name" value="Galactose-binding domain-like"/>
    <property type="match status" value="1"/>
</dbReference>
<evidence type="ECO:0000259" key="3">
    <source>
        <dbReference type="Pfam" id="PF17996"/>
    </source>
</evidence>
<keyword evidence="1" id="KW-0812">Transmembrane</keyword>
<dbReference type="InterPro" id="IPR036514">
    <property type="entry name" value="SGNH_hydro_sf"/>
</dbReference>
<dbReference type="Gene3D" id="3.40.50.1110">
    <property type="entry name" value="SGNH hydrolase"/>
    <property type="match status" value="1"/>
</dbReference>
<proteinExistence type="predicted"/>
<keyword evidence="5" id="KW-1185">Reference proteome</keyword>
<organism evidence="4 5">
    <name type="scientific">Mortierella isabellina</name>
    <name type="common">Filamentous fungus</name>
    <name type="synonym">Umbelopsis isabellina</name>
    <dbReference type="NCBI Taxonomy" id="91625"/>
    <lineage>
        <taxon>Eukaryota</taxon>
        <taxon>Fungi</taxon>
        <taxon>Fungi incertae sedis</taxon>
        <taxon>Mucoromycota</taxon>
        <taxon>Mucoromycotina</taxon>
        <taxon>Umbelopsidomycetes</taxon>
        <taxon>Umbelopsidales</taxon>
        <taxon>Umbelopsidaceae</taxon>
        <taxon>Umbelopsis</taxon>
    </lineage>
</organism>
<feature type="domain" description="SGNH hydrolase-type esterase" evidence="2">
    <location>
        <begin position="179"/>
        <end position="353"/>
    </location>
</feature>
<accession>A0A8H7UF80</accession>